<gene>
    <name evidence="2" type="ORF">B0T25DRAFT_551806</name>
</gene>
<keyword evidence="3" id="KW-1185">Reference proteome</keyword>
<evidence type="ECO:0000256" key="1">
    <source>
        <dbReference type="SAM" id="SignalP"/>
    </source>
</evidence>
<evidence type="ECO:0000313" key="3">
    <source>
        <dbReference type="Proteomes" id="UP001275084"/>
    </source>
</evidence>
<proteinExistence type="predicted"/>
<reference evidence="2" key="1">
    <citation type="journal article" date="2023" name="Mol. Phylogenet. Evol.">
        <title>Genome-scale phylogeny and comparative genomics of the fungal order Sordariales.</title>
        <authorList>
            <person name="Hensen N."/>
            <person name="Bonometti L."/>
            <person name="Westerberg I."/>
            <person name="Brannstrom I.O."/>
            <person name="Guillou S."/>
            <person name="Cros-Aarteil S."/>
            <person name="Calhoun S."/>
            <person name="Haridas S."/>
            <person name="Kuo A."/>
            <person name="Mondo S."/>
            <person name="Pangilinan J."/>
            <person name="Riley R."/>
            <person name="LaButti K."/>
            <person name="Andreopoulos B."/>
            <person name="Lipzen A."/>
            <person name="Chen C."/>
            <person name="Yan M."/>
            <person name="Daum C."/>
            <person name="Ng V."/>
            <person name="Clum A."/>
            <person name="Steindorff A."/>
            <person name="Ohm R.A."/>
            <person name="Martin F."/>
            <person name="Silar P."/>
            <person name="Natvig D.O."/>
            <person name="Lalanne C."/>
            <person name="Gautier V."/>
            <person name="Ament-Velasquez S.L."/>
            <person name="Kruys A."/>
            <person name="Hutchinson M.I."/>
            <person name="Powell A.J."/>
            <person name="Barry K."/>
            <person name="Miller A.N."/>
            <person name="Grigoriev I.V."/>
            <person name="Debuchy R."/>
            <person name="Gladieux P."/>
            <person name="Hiltunen Thoren M."/>
            <person name="Johannesson H."/>
        </authorList>
    </citation>
    <scope>NUCLEOTIDE SEQUENCE</scope>
    <source>
        <strain evidence="2">CBS 955.72</strain>
    </source>
</reference>
<name>A0AAJ0HBM4_9PEZI</name>
<dbReference type="AlphaFoldDB" id="A0AAJ0HBM4"/>
<keyword evidence="1" id="KW-0732">Signal</keyword>
<evidence type="ECO:0000313" key="2">
    <source>
        <dbReference type="EMBL" id="KAK3346345.1"/>
    </source>
</evidence>
<feature type="chain" id="PRO_5042615918" description="Secreted protein" evidence="1">
    <location>
        <begin position="17"/>
        <end position="89"/>
    </location>
</feature>
<accession>A0AAJ0HBM4</accession>
<sequence length="89" mass="9894">MWSICCSFQLLCKGLAVVPPMAQLSIESGCKALFRMYLQPSMEMAIRCQNERNSVQRGIKSYPGKATAARHGDTKTAIIKNKHTQKGCM</sequence>
<evidence type="ECO:0008006" key="4">
    <source>
        <dbReference type="Google" id="ProtNLM"/>
    </source>
</evidence>
<feature type="signal peptide" evidence="1">
    <location>
        <begin position="1"/>
        <end position="16"/>
    </location>
</feature>
<organism evidence="2 3">
    <name type="scientific">Lasiosphaeria hispida</name>
    <dbReference type="NCBI Taxonomy" id="260671"/>
    <lineage>
        <taxon>Eukaryota</taxon>
        <taxon>Fungi</taxon>
        <taxon>Dikarya</taxon>
        <taxon>Ascomycota</taxon>
        <taxon>Pezizomycotina</taxon>
        <taxon>Sordariomycetes</taxon>
        <taxon>Sordariomycetidae</taxon>
        <taxon>Sordariales</taxon>
        <taxon>Lasiosphaeriaceae</taxon>
        <taxon>Lasiosphaeria</taxon>
    </lineage>
</organism>
<reference evidence="2" key="2">
    <citation type="submission" date="2023-06" db="EMBL/GenBank/DDBJ databases">
        <authorList>
            <consortium name="Lawrence Berkeley National Laboratory"/>
            <person name="Haridas S."/>
            <person name="Hensen N."/>
            <person name="Bonometti L."/>
            <person name="Westerberg I."/>
            <person name="Brannstrom I.O."/>
            <person name="Guillou S."/>
            <person name="Cros-Aarteil S."/>
            <person name="Calhoun S."/>
            <person name="Kuo A."/>
            <person name="Mondo S."/>
            <person name="Pangilinan J."/>
            <person name="Riley R."/>
            <person name="Labutti K."/>
            <person name="Andreopoulos B."/>
            <person name="Lipzen A."/>
            <person name="Chen C."/>
            <person name="Yanf M."/>
            <person name="Daum C."/>
            <person name="Ng V."/>
            <person name="Clum A."/>
            <person name="Steindorff A."/>
            <person name="Ohm R."/>
            <person name="Martin F."/>
            <person name="Silar P."/>
            <person name="Natvig D."/>
            <person name="Lalanne C."/>
            <person name="Gautier V."/>
            <person name="Ament-Velasquez S.L."/>
            <person name="Kruys A."/>
            <person name="Hutchinson M.I."/>
            <person name="Powell A.J."/>
            <person name="Barry K."/>
            <person name="Miller A.N."/>
            <person name="Grigoriev I.V."/>
            <person name="Debuchy R."/>
            <person name="Gladieux P."/>
            <person name="Thoren M.H."/>
            <person name="Johannesson H."/>
        </authorList>
    </citation>
    <scope>NUCLEOTIDE SEQUENCE</scope>
    <source>
        <strain evidence="2">CBS 955.72</strain>
    </source>
</reference>
<feature type="non-terminal residue" evidence="2">
    <location>
        <position position="89"/>
    </location>
</feature>
<dbReference type="EMBL" id="JAUIQD010000006">
    <property type="protein sequence ID" value="KAK3346345.1"/>
    <property type="molecule type" value="Genomic_DNA"/>
</dbReference>
<comment type="caution">
    <text evidence="2">The sequence shown here is derived from an EMBL/GenBank/DDBJ whole genome shotgun (WGS) entry which is preliminary data.</text>
</comment>
<dbReference type="Proteomes" id="UP001275084">
    <property type="component" value="Unassembled WGS sequence"/>
</dbReference>
<protein>
    <recommendedName>
        <fullName evidence="4">Secreted protein</fullName>
    </recommendedName>
</protein>